<dbReference type="Pfam" id="PF25637">
    <property type="entry name" value="DUF7942"/>
    <property type="match status" value="1"/>
</dbReference>
<evidence type="ECO:0000313" key="3">
    <source>
        <dbReference type="Proteomes" id="UP001501509"/>
    </source>
</evidence>
<dbReference type="Proteomes" id="UP001501509">
    <property type="component" value="Unassembled WGS sequence"/>
</dbReference>
<keyword evidence="1" id="KW-0472">Membrane</keyword>
<dbReference type="InterPro" id="IPR057702">
    <property type="entry name" value="DUF7942"/>
</dbReference>
<feature type="transmembrane region" description="Helical" evidence="1">
    <location>
        <begin position="84"/>
        <end position="104"/>
    </location>
</feature>
<reference evidence="3" key="1">
    <citation type="journal article" date="2019" name="Int. J. Syst. Evol. Microbiol.">
        <title>The Global Catalogue of Microorganisms (GCM) 10K type strain sequencing project: providing services to taxonomists for standard genome sequencing and annotation.</title>
        <authorList>
            <consortium name="The Broad Institute Genomics Platform"/>
            <consortium name="The Broad Institute Genome Sequencing Center for Infectious Disease"/>
            <person name="Wu L."/>
            <person name="Ma J."/>
        </authorList>
    </citation>
    <scope>NUCLEOTIDE SEQUENCE [LARGE SCALE GENOMIC DNA]</scope>
    <source>
        <strain evidence="3">JCM 6833</strain>
    </source>
</reference>
<dbReference type="EMBL" id="BAAATD010000010">
    <property type="protein sequence ID" value="GAA2622410.1"/>
    <property type="molecule type" value="Genomic_DNA"/>
</dbReference>
<keyword evidence="3" id="KW-1185">Reference proteome</keyword>
<feature type="transmembrane region" description="Helical" evidence="1">
    <location>
        <begin position="50"/>
        <end position="72"/>
    </location>
</feature>
<dbReference type="NCBIfam" id="NF046119">
    <property type="entry name" value="memb_SCO4225"/>
    <property type="match status" value="1"/>
</dbReference>
<protein>
    <submittedName>
        <fullName evidence="2">Uncharacterized protein</fullName>
    </submittedName>
</protein>
<name>A0ABP6CRD8_9ACTN</name>
<sequence length="124" mass="12945">MFRRLSAAAAARSTGWFGIIVPAVYALLVIAVALVVLVDNLFLDHEDASLSAVWLILVTAPLSGVLLSGLAGLEGLVGELPQPLGTGLVYLLTIGAGLVQAWLLRLATRGRLREGAARSHVPVP</sequence>
<feature type="transmembrane region" description="Helical" evidence="1">
    <location>
        <begin position="15"/>
        <end position="38"/>
    </location>
</feature>
<comment type="caution">
    <text evidence="2">The sequence shown here is derived from an EMBL/GenBank/DDBJ whole genome shotgun (WGS) entry which is preliminary data.</text>
</comment>
<organism evidence="2 3">
    <name type="scientific">Actinomadura fulvescens</name>
    <dbReference type="NCBI Taxonomy" id="46160"/>
    <lineage>
        <taxon>Bacteria</taxon>
        <taxon>Bacillati</taxon>
        <taxon>Actinomycetota</taxon>
        <taxon>Actinomycetes</taxon>
        <taxon>Streptosporangiales</taxon>
        <taxon>Thermomonosporaceae</taxon>
        <taxon>Actinomadura</taxon>
    </lineage>
</organism>
<evidence type="ECO:0000313" key="2">
    <source>
        <dbReference type="EMBL" id="GAA2622410.1"/>
    </source>
</evidence>
<evidence type="ECO:0000256" key="1">
    <source>
        <dbReference type="SAM" id="Phobius"/>
    </source>
</evidence>
<proteinExistence type="predicted"/>
<accession>A0ABP6CRD8</accession>
<gene>
    <name evidence="2" type="ORF">GCM10010411_68080</name>
</gene>
<keyword evidence="1" id="KW-1133">Transmembrane helix</keyword>
<dbReference type="RefSeq" id="WP_344546579.1">
    <property type="nucleotide sequence ID" value="NZ_BAAATD010000010.1"/>
</dbReference>
<keyword evidence="1" id="KW-0812">Transmembrane</keyword>